<dbReference type="Proteomes" id="UP000542742">
    <property type="component" value="Unassembled WGS sequence"/>
</dbReference>
<keyword evidence="3" id="KW-1185">Reference proteome</keyword>
<evidence type="ECO:0000256" key="1">
    <source>
        <dbReference type="SAM" id="MobiDB-lite"/>
    </source>
</evidence>
<dbReference type="AlphaFoldDB" id="A0A7W7CRL8"/>
<dbReference type="EMBL" id="JACHMF010000001">
    <property type="protein sequence ID" value="MBB4693451.1"/>
    <property type="molecule type" value="Genomic_DNA"/>
</dbReference>
<evidence type="ECO:0000313" key="3">
    <source>
        <dbReference type="Proteomes" id="UP000542742"/>
    </source>
</evidence>
<accession>A0A7W7CRL8</accession>
<name>A0A7W7CRL8_9ACTN</name>
<feature type="region of interest" description="Disordered" evidence="1">
    <location>
        <begin position="73"/>
        <end position="111"/>
    </location>
</feature>
<dbReference type="RefSeq" id="WP_184952068.1">
    <property type="nucleotide sequence ID" value="NZ_BOMC01000056.1"/>
</dbReference>
<proteinExistence type="predicted"/>
<comment type="caution">
    <text evidence="2">The sequence shown here is derived from an EMBL/GenBank/DDBJ whole genome shotgun (WGS) entry which is preliminary data.</text>
</comment>
<sequence length="111" mass="11971">MAGEGRVVMQVYCRIEVVVDDPVAVAERAAQTLREADIDWSAERDSLEGAVAEIREDLSQALASLVEPDRMLQGVPGTQVRGGRWWAEPGAPAERFTPGFGEPGSPPRSVP</sequence>
<gene>
    <name evidence="2" type="ORF">BKA14_003599</name>
</gene>
<protein>
    <submittedName>
        <fullName evidence="2">Uncharacterized protein</fullName>
    </submittedName>
</protein>
<reference evidence="2 3" key="1">
    <citation type="submission" date="2020-08" db="EMBL/GenBank/DDBJ databases">
        <title>Sequencing the genomes of 1000 actinobacteria strains.</title>
        <authorList>
            <person name="Klenk H.-P."/>
        </authorList>
    </citation>
    <scope>NUCLEOTIDE SEQUENCE [LARGE SCALE GENOMIC DNA]</scope>
    <source>
        <strain evidence="2 3">DSM 45518</strain>
    </source>
</reference>
<evidence type="ECO:0000313" key="2">
    <source>
        <dbReference type="EMBL" id="MBB4693451.1"/>
    </source>
</evidence>
<organism evidence="2 3">
    <name type="scientific">Paractinoplanes abujensis</name>
    <dbReference type="NCBI Taxonomy" id="882441"/>
    <lineage>
        <taxon>Bacteria</taxon>
        <taxon>Bacillati</taxon>
        <taxon>Actinomycetota</taxon>
        <taxon>Actinomycetes</taxon>
        <taxon>Micromonosporales</taxon>
        <taxon>Micromonosporaceae</taxon>
        <taxon>Paractinoplanes</taxon>
    </lineage>
</organism>